<dbReference type="PANTHER" id="PTHR21310:SF39">
    <property type="entry name" value="AMINOGLYCOSIDE PHOSPHOTRANSFERASE DOMAIN-CONTAINING PROTEIN"/>
    <property type="match status" value="1"/>
</dbReference>
<dbReference type="SUPFAM" id="SSF56112">
    <property type="entry name" value="Protein kinase-like (PK-like)"/>
    <property type="match status" value="1"/>
</dbReference>
<keyword evidence="2" id="KW-0418">Kinase</keyword>
<gene>
    <name evidence="2" type="ORF">BDZ94DRAFT_252428</name>
</gene>
<organism evidence="2 3">
    <name type="scientific">Collybia nuda</name>
    <dbReference type="NCBI Taxonomy" id="64659"/>
    <lineage>
        <taxon>Eukaryota</taxon>
        <taxon>Fungi</taxon>
        <taxon>Dikarya</taxon>
        <taxon>Basidiomycota</taxon>
        <taxon>Agaricomycotina</taxon>
        <taxon>Agaricomycetes</taxon>
        <taxon>Agaricomycetidae</taxon>
        <taxon>Agaricales</taxon>
        <taxon>Tricholomatineae</taxon>
        <taxon>Clitocybaceae</taxon>
        <taxon>Collybia</taxon>
    </lineage>
</organism>
<dbReference type="InterPro" id="IPR011009">
    <property type="entry name" value="Kinase-like_dom_sf"/>
</dbReference>
<keyword evidence="3" id="KW-1185">Reference proteome</keyword>
<evidence type="ECO:0000313" key="3">
    <source>
        <dbReference type="Proteomes" id="UP000807353"/>
    </source>
</evidence>
<protein>
    <submittedName>
        <fullName evidence="2">Kinase-like domain-containing protein</fullName>
    </submittedName>
</protein>
<accession>A0A9P6CLC7</accession>
<dbReference type="AlphaFoldDB" id="A0A9P6CLC7"/>
<name>A0A9P6CLC7_9AGAR</name>
<sequence length="172" mass="19882">MFVREHTSICVPLVHLVFKQNGCMYIVMQHIDAPTLEQQWDNLDEDMRATSASQSGEALRQLLALENPTSRPRPLNNTKCCGPWFAMYDAGPFENHSSLVHWLNHKIEATAKHAEKFTENYRLVFTHQDLALRNLMLDKKAQLWIIDWELAGWYPAYFEYACVASMVPTVPD</sequence>
<feature type="domain" description="Aminoglycoside phosphotransferase" evidence="1">
    <location>
        <begin position="12"/>
        <end position="167"/>
    </location>
</feature>
<keyword evidence="2" id="KW-0808">Transferase</keyword>
<dbReference type="PANTHER" id="PTHR21310">
    <property type="entry name" value="AMINOGLYCOSIDE PHOSPHOTRANSFERASE-RELATED-RELATED"/>
    <property type="match status" value="1"/>
</dbReference>
<dbReference type="InterPro" id="IPR051678">
    <property type="entry name" value="AGP_Transferase"/>
</dbReference>
<comment type="caution">
    <text evidence="2">The sequence shown here is derived from an EMBL/GenBank/DDBJ whole genome shotgun (WGS) entry which is preliminary data.</text>
</comment>
<dbReference type="EMBL" id="MU150243">
    <property type="protein sequence ID" value="KAF9466195.1"/>
    <property type="molecule type" value="Genomic_DNA"/>
</dbReference>
<dbReference type="Pfam" id="PF01636">
    <property type="entry name" value="APH"/>
    <property type="match status" value="1"/>
</dbReference>
<reference evidence="2" key="1">
    <citation type="submission" date="2020-11" db="EMBL/GenBank/DDBJ databases">
        <authorList>
            <consortium name="DOE Joint Genome Institute"/>
            <person name="Ahrendt S."/>
            <person name="Riley R."/>
            <person name="Andreopoulos W."/>
            <person name="Labutti K."/>
            <person name="Pangilinan J."/>
            <person name="Ruiz-Duenas F.J."/>
            <person name="Barrasa J.M."/>
            <person name="Sanchez-Garcia M."/>
            <person name="Camarero S."/>
            <person name="Miyauchi S."/>
            <person name="Serrano A."/>
            <person name="Linde D."/>
            <person name="Babiker R."/>
            <person name="Drula E."/>
            <person name="Ayuso-Fernandez I."/>
            <person name="Pacheco R."/>
            <person name="Padilla G."/>
            <person name="Ferreira P."/>
            <person name="Barriuso J."/>
            <person name="Kellner H."/>
            <person name="Castanera R."/>
            <person name="Alfaro M."/>
            <person name="Ramirez L."/>
            <person name="Pisabarro A.G."/>
            <person name="Kuo A."/>
            <person name="Tritt A."/>
            <person name="Lipzen A."/>
            <person name="He G."/>
            <person name="Yan M."/>
            <person name="Ng V."/>
            <person name="Cullen D."/>
            <person name="Martin F."/>
            <person name="Rosso M.-N."/>
            <person name="Henrissat B."/>
            <person name="Hibbett D."/>
            <person name="Martinez A.T."/>
            <person name="Grigoriev I.V."/>
        </authorList>
    </citation>
    <scope>NUCLEOTIDE SEQUENCE</scope>
    <source>
        <strain evidence="2">CBS 247.69</strain>
    </source>
</reference>
<evidence type="ECO:0000259" key="1">
    <source>
        <dbReference type="Pfam" id="PF01636"/>
    </source>
</evidence>
<dbReference type="Gene3D" id="3.90.1200.10">
    <property type="match status" value="1"/>
</dbReference>
<evidence type="ECO:0000313" key="2">
    <source>
        <dbReference type="EMBL" id="KAF9466195.1"/>
    </source>
</evidence>
<dbReference type="InterPro" id="IPR002575">
    <property type="entry name" value="Aminoglycoside_PTrfase"/>
</dbReference>
<proteinExistence type="predicted"/>
<dbReference type="Proteomes" id="UP000807353">
    <property type="component" value="Unassembled WGS sequence"/>
</dbReference>
<dbReference type="GO" id="GO:0016301">
    <property type="term" value="F:kinase activity"/>
    <property type="evidence" value="ECO:0007669"/>
    <property type="project" value="UniProtKB-KW"/>
</dbReference>
<dbReference type="OrthoDB" id="8300194at2759"/>